<feature type="domain" description="NodB homology" evidence="4">
    <location>
        <begin position="272"/>
        <end position="446"/>
    </location>
</feature>
<dbReference type="Pfam" id="PF18627">
    <property type="entry name" value="PgdA_N"/>
    <property type="match status" value="1"/>
</dbReference>
<proteinExistence type="predicted"/>
<dbReference type="GO" id="GO:0005975">
    <property type="term" value="P:carbohydrate metabolic process"/>
    <property type="evidence" value="ECO:0007669"/>
    <property type="project" value="InterPro"/>
</dbReference>
<gene>
    <name evidence="5" type="ORF">EXW74_05225</name>
</gene>
<evidence type="ECO:0000313" key="5">
    <source>
        <dbReference type="EMBL" id="TAA13186.1"/>
    </source>
</evidence>
<evidence type="ECO:0000313" key="6">
    <source>
        <dbReference type="Proteomes" id="UP000291525"/>
    </source>
</evidence>
<dbReference type="PANTHER" id="PTHR10587:SF133">
    <property type="entry name" value="CHITIN DEACETYLASE 1-RELATED"/>
    <property type="match status" value="1"/>
</dbReference>
<protein>
    <submittedName>
        <fullName evidence="5">Peptidoglycan GlcNAc deacetylase</fullName>
    </submittedName>
</protein>
<dbReference type="PROSITE" id="PS51677">
    <property type="entry name" value="NODB"/>
    <property type="match status" value="1"/>
</dbReference>
<dbReference type="Gene3D" id="3.30.565.50">
    <property type="match status" value="1"/>
</dbReference>
<dbReference type="AlphaFoldDB" id="A0A4Q8L2G2"/>
<dbReference type="InterPro" id="IPR040802">
    <property type="entry name" value="PgdA_N"/>
</dbReference>
<evidence type="ECO:0000256" key="3">
    <source>
        <dbReference type="SAM" id="Phobius"/>
    </source>
</evidence>
<dbReference type="Pfam" id="PF01522">
    <property type="entry name" value="Polysacc_deac_1"/>
    <property type="match status" value="1"/>
</dbReference>
<comment type="caution">
    <text evidence="5">The sequence shown here is derived from an EMBL/GenBank/DDBJ whole genome shotgun (WGS) entry which is preliminary data.</text>
</comment>
<dbReference type="InterPro" id="IPR050248">
    <property type="entry name" value="Polysacc_deacetylase_ArnD"/>
</dbReference>
<dbReference type="EMBL" id="SHGT01000024">
    <property type="protein sequence ID" value="TAA13186.1"/>
    <property type="molecule type" value="Genomic_DNA"/>
</dbReference>
<dbReference type="Gene3D" id="3.90.640.30">
    <property type="match status" value="1"/>
</dbReference>
<dbReference type="PANTHER" id="PTHR10587">
    <property type="entry name" value="GLYCOSYL TRANSFERASE-RELATED"/>
    <property type="match status" value="1"/>
</dbReference>
<dbReference type="Proteomes" id="UP000291525">
    <property type="component" value="Unassembled WGS sequence"/>
</dbReference>
<evidence type="ECO:0000256" key="1">
    <source>
        <dbReference type="ARBA" id="ARBA00022723"/>
    </source>
</evidence>
<reference evidence="5 6" key="1">
    <citation type="submission" date="2019-02" db="EMBL/GenBank/DDBJ databases">
        <title>First genome of the species Streptococcus parasuis.</title>
        <authorList>
            <person name="Stevens M.J.A."/>
            <person name="Stephan R."/>
        </authorList>
    </citation>
    <scope>NUCLEOTIDE SEQUENCE [LARGE SCALE GENOMIC DNA]</scope>
    <source>
        <strain evidence="5 6">4253</strain>
    </source>
</reference>
<keyword evidence="3" id="KW-0812">Transmembrane</keyword>
<dbReference type="InterPro" id="IPR011330">
    <property type="entry name" value="Glyco_hydro/deAcase_b/a-brl"/>
</dbReference>
<keyword evidence="2" id="KW-0378">Hydrolase</keyword>
<dbReference type="CDD" id="cd10954">
    <property type="entry name" value="CE4_CtAXE_like"/>
    <property type="match status" value="1"/>
</dbReference>
<dbReference type="OrthoDB" id="9812065at2"/>
<dbReference type="Gene3D" id="3.20.20.370">
    <property type="entry name" value="Glycoside hydrolase/deacetylase"/>
    <property type="match status" value="1"/>
</dbReference>
<keyword evidence="1" id="KW-0479">Metal-binding</keyword>
<dbReference type="SUPFAM" id="SSF88713">
    <property type="entry name" value="Glycoside hydrolase/deacetylase"/>
    <property type="match status" value="1"/>
</dbReference>
<name>A0A4Q8L2G2_9STRE</name>
<feature type="transmembrane region" description="Helical" evidence="3">
    <location>
        <begin position="12"/>
        <end position="31"/>
    </location>
</feature>
<dbReference type="GO" id="GO:0016020">
    <property type="term" value="C:membrane"/>
    <property type="evidence" value="ECO:0007669"/>
    <property type="project" value="TreeGrafter"/>
</dbReference>
<dbReference type="SUPFAM" id="SSF144015">
    <property type="entry name" value="Peptidoglycan deacetylase N-terminal noncatalytic region"/>
    <property type="match status" value="1"/>
</dbReference>
<accession>A0A4Q8L2G2</accession>
<dbReference type="GO" id="GO:0016810">
    <property type="term" value="F:hydrolase activity, acting on carbon-nitrogen (but not peptide) bonds"/>
    <property type="evidence" value="ECO:0007669"/>
    <property type="project" value="InterPro"/>
</dbReference>
<evidence type="ECO:0000259" key="4">
    <source>
        <dbReference type="PROSITE" id="PS51677"/>
    </source>
</evidence>
<sequence length="473" mass="53722">MKEESRLKKLLLILTNLLLVGMICFFSLMIYHRVQENQITQFIARKERVFLKHGQTNLRTGNVGSTHVVASIPTDDAGKKIGLVENRMVEYVHQKLGEAKPTGNINRIFLVSSRLGKTNFRKVRALVIISEEYHLSTLEIEKDGEESIGELLLTEDQQLFTLKRFFTDSDAAREILTNKLKEKLDQSSLSDSEKTHQLNLFGDIYLDRLPFSYEDSQLKVKMLQGSQETTLSIPISELYPVLNSDYLSEADVAGYKEYLQELEELERRKTARNISLTFDDGPNPSTTPLVLDLLKKYNAKATFFVLGQNIEGNEWILQRMKDEGHEIANHSWSHPNLTNLSPDAIHQEIEKTQVAIEKAVGQRPVLVRPPYGAVNKKVASAMNLPSIYWNVDTKDWSSHNPQAILNQVRTNAYPGCFILMHDIHKETVKSLDSVLQFLTSQGYSMVTVSESLGNNLNPQFVYYNQHSAAPPAQ</sequence>
<dbReference type="RefSeq" id="WP_130554996.1">
    <property type="nucleotide sequence ID" value="NZ_SHGT01000024.1"/>
</dbReference>
<evidence type="ECO:0000256" key="2">
    <source>
        <dbReference type="ARBA" id="ARBA00022801"/>
    </source>
</evidence>
<keyword evidence="3" id="KW-1133">Transmembrane helix</keyword>
<organism evidence="5 6">
    <name type="scientific">Streptococcus parasuis</name>
    <dbReference type="NCBI Taxonomy" id="1501662"/>
    <lineage>
        <taxon>Bacteria</taxon>
        <taxon>Bacillati</taxon>
        <taxon>Bacillota</taxon>
        <taxon>Bacilli</taxon>
        <taxon>Lactobacillales</taxon>
        <taxon>Streptococcaceae</taxon>
        <taxon>Streptococcus</taxon>
    </lineage>
</organism>
<dbReference type="GO" id="GO:0046872">
    <property type="term" value="F:metal ion binding"/>
    <property type="evidence" value="ECO:0007669"/>
    <property type="project" value="UniProtKB-KW"/>
</dbReference>
<keyword evidence="3" id="KW-0472">Membrane</keyword>
<dbReference type="InterPro" id="IPR002509">
    <property type="entry name" value="NODB_dom"/>
</dbReference>